<protein>
    <submittedName>
        <fullName evidence="2">Uncharacterized protein</fullName>
    </submittedName>
</protein>
<evidence type="ECO:0000313" key="2">
    <source>
        <dbReference type="EMBL" id="MBJ6128562.1"/>
    </source>
</evidence>
<evidence type="ECO:0000256" key="1">
    <source>
        <dbReference type="SAM" id="Phobius"/>
    </source>
</evidence>
<dbReference type="RefSeq" id="WP_199051832.1">
    <property type="nucleotide sequence ID" value="NZ_JAELXT010000060.1"/>
</dbReference>
<reference evidence="3" key="1">
    <citation type="submission" date="2020-12" db="EMBL/GenBank/DDBJ databases">
        <title>Hymenobacter sp.</title>
        <authorList>
            <person name="Kim M.K."/>
        </authorList>
    </citation>
    <scope>NUCLEOTIDE SEQUENCE [LARGE SCALE GENOMIC DNA]</scope>
    <source>
        <strain evidence="3">BT325</strain>
    </source>
</reference>
<name>A0ABS0Y8C5_9HYPH</name>
<keyword evidence="1" id="KW-1133">Transmembrane helix</keyword>
<accession>A0ABS0Y8C5</accession>
<organism evidence="2 3">
    <name type="scientific">Microvirga splendida</name>
    <dbReference type="NCBI Taxonomy" id="2795727"/>
    <lineage>
        <taxon>Bacteria</taxon>
        <taxon>Pseudomonadati</taxon>
        <taxon>Pseudomonadota</taxon>
        <taxon>Alphaproteobacteria</taxon>
        <taxon>Hyphomicrobiales</taxon>
        <taxon>Methylobacteriaceae</taxon>
        <taxon>Microvirga</taxon>
    </lineage>
</organism>
<dbReference type="EMBL" id="JAELXT010000060">
    <property type="protein sequence ID" value="MBJ6128562.1"/>
    <property type="molecule type" value="Genomic_DNA"/>
</dbReference>
<feature type="transmembrane region" description="Helical" evidence="1">
    <location>
        <begin position="245"/>
        <end position="265"/>
    </location>
</feature>
<dbReference type="Proteomes" id="UP000620670">
    <property type="component" value="Unassembled WGS sequence"/>
</dbReference>
<comment type="caution">
    <text evidence="2">The sequence shown here is derived from an EMBL/GenBank/DDBJ whole genome shotgun (WGS) entry which is preliminary data.</text>
</comment>
<sequence length="268" mass="30029">MVQDEASGAAQSPLTPLETRHISFVAKSLTLVRSFRNYRGSIEPSLTIEGIAKGASFAALRNTDSHRTHVDLSLSISTIHKHWVIEDEKLLNGLINVKYVAEDDDISAYIPETFDIQVSLPSELFENLYEAVRNGRLENLWFTGSPKGIWILKDEEYREPQDRTLFRSSESPNSENPFDQPWPLTGIGWREAETVLIPEPAKADPDAEAAMDKREHEQEEARLQVGVIQAQAVNISSQLSQLETILRRVSLLGTLILIALAYIAYVSS</sequence>
<proteinExistence type="predicted"/>
<keyword evidence="1" id="KW-0812">Transmembrane</keyword>
<keyword evidence="3" id="KW-1185">Reference proteome</keyword>
<gene>
    <name evidence="2" type="ORF">JAO75_24550</name>
</gene>
<keyword evidence="1" id="KW-0472">Membrane</keyword>
<evidence type="ECO:0000313" key="3">
    <source>
        <dbReference type="Proteomes" id="UP000620670"/>
    </source>
</evidence>